<keyword evidence="3" id="KW-1185">Reference proteome</keyword>
<keyword evidence="1" id="KW-0812">Transmembrane</keyword>
<feature type="transmembrane region" description="Helical" evidence="1">
    <location>
        <begin position="77"/>
        <end position="95"/>
    </location>
</feature>
<name>A0ABW3V933_9HYPH</name>
<protein>
    <submittedName>
        <fullName evidence="2">DUF2938 domain-containing protein</fullName>
    </submittedName>
</protein>
<evidence type="ECO:0000313" key="3">
    <source>
        <dbReference type="Proteomes" id="UP001597263"/>
    </source>
</evidence>
<dbReference type="InterPro" id="IPR021329">
    <property type="entry name" value="DUF2938"/>
</dbReference>
<keyword evidence="1" id="KW-0472">Membrane</keyword>
<organism evidence="2 3">
    <name type="scientific">Pseudochrobactrum kiredjianiae</name>
    <dbReference type="NCBI Taxonomy" id="386305"/>
    <lineage>
        <taxon>Bacteria</taxon>
        <taxon>Pseudomonadati</taxon>
        <taxon>Pseudomonadota</taxon>
        <taxon>Alphaproteobacteria</taxon>
        <taxon>Hyphomicrobiales</taxon>
        <taxon>Brucellaceae</taxon>
        <taxon>Pseudochrobactrum</taxon>
    </lineage>
</organism>
<accession>A0ABW3V933</accession>
<sequence>MLLNDGVALIRDAIILGIGATVFMDIWALVLWHVFGVPSLDYALVGRWIGHLRHGTWIHPSIIRAEPLRYERSAGWIAHYLIGIVFAGGLLLICGREWLLQPDFPTALITGLVTLVAPFFILQPGMGAGIAASKTPHPNKALMRSLLAHTGFGVGLYIAALLLS</sequence>
<gene>
    <name evidence="2" type="ORF">ACFQ35_15360</name>
</gene>
<comment type="caution">
    <text evidence="2">The sequence shown here is derived from an EMBL/GenBank/DDBJ whole genome shotgun (WGS) entry which is preliminary data.</text>
</comment>
<evidence type="ECO:0000313" key="2">
    <source>
        <dbReference type="EMBL" id="MFD1228520.1"/>
    </source>
</evidence>
<dbReference type="RefSeq" id="WP_289385106.1">
    <property type="nucleotide sequence ID" value="NZ_JAUCBM010000001.1"/>
</dbReference>
<evidence type="ECO:0000256" key="1">
    <source>
        <dbReference type="SAM" id="Phobius"/>
    </source>
</evidence>
<dbReference type="Pfam" id="PF11158">
    <property type="entry name" value="DUF2938"/>
    <property type="match status" value="1"/>
</dbReference>
<reference evidence="3" key="1">
    <citation type="journal article" date="2019" name="Int. J. Syst. Evol. Microbiol.">
        <title>The Global Catalogue of Microorganisms (GCM) 10K type strain sequencing project: providing services to taxonomists for standard genome sequencing and annotation.</title>
        <authorList>
            <consortium name="The Broad Institute Genomics Platform"/>
            <consortium name="The Broad Institute Genome Sequencing Center for Infectious Disease"/>
            <person name="Wu L."/>
            <person name="Ma J."/>
        </authorList>
    </citation>
    <scope>NUCLEOTIDE SEQUENCE [LARGE SCALE GENOMIC DNA]</scope>
    <source>
        <strain evidence="3">CCUG 49584</strain>
    </source>
</reference>
<dbReference type="EMBL" id="JBHTMA010000040">
    <property type="protein sequence ID" value="MFD1228520.1"/>
    <property type="molecule type" value="Genomic_DNA"/>
</dbReference>
<keyword evidence="1" id="KW-1133">Transmembrane helix</keyword>
<feature type="transmembrane region" description="Helical" evidence="1">
    <location>
        <begin position="12"/>
        <end position="35"/>
    </location>
</feature>
<feature type="transmembrane region" description="Helical" evidence="1">
    <location>
        <begin position="107"/>
        <end position="126"/>
    </location>
</feature>
<proteinExistence type="predicted"/>
<feature type="transmembrane region" description="Helical" evidence="1">
    <location>
        <begin position="146"/>
        <end position="163"/>
    </location>
</feature>
<dbReference type="Proteomes" id="UP001597263">
    <property type="component" value="Unassembled WGS sequence"/>
</dbReference>